<dbReference type="InterPro" id="IPR043128">
    <property type="entry name" value="Rev_trsase/Diguanyl_cyclase"/>
</dbReference>
<evidence type="ECO:0000313" key="4">
    <source>
        <dbReference type="EMBL" id="SOB58269.1"/>
    </source>
</evidence>
<protein>
    <submittedName>
        <fullName evidence="4">Putative Diguanylate cyclase</fullName>
        <ecNumber evidence="4">2.7.7.65</ecNumber>
    </submittedName>
</protein>
<feature type="domain" description="CBS" evidence="3">
    <location>
        <begin position="194"/>
        <end position="250"/>
    </location>
</feature>
<dbReference type="SMART" id="SM00267">
    <property type="entry name" value="GGDEF"/>
    <property type="match status" value="1"/>
</dbReference>
<dbReference type="SUPFAM" id="SSF54631">
    <property type="entry name" value="CBS-domain pair"/>
    <property type="match status" value="1"/>
</dbReference>
<dbReference type="PROSITE" id="PS51371">
    <property type="entry name" value="CBS"/>
    <property type="match status" value="1"/>
</dbReference>
<dbReference type="Gene3D" id="3.30.70.270">
    <property type="match status" value="1"/>
</dbReference>
<dbReference type="InterPro" id="IPR000160">
    <property type="entry name" value="GGDEF_dom"/>
</dbReference>
<dbReference type="PANTHER" id="PTHR46663:SF4">
    <property type="entry name" value="DIGUANYLATE CYCLASE DGCT-RELATED"/>
    <property type="match status" value="1"/>
</dbReference>
<dbReference type="KEGG" id="pprf:DPRO_1376"/>
<dbReference type="InterPro" id="IPR000644">
    <property type="entry name" value="CBS_dom"/>
</dbReference>
<dbReference type="InterPro" id="IPR029787">
    <property type="entry name" value="Nucleotide_cyclase"/>
</dbReference>
<dbReference type="GO" id="GO:0052621">
    <property type="term" value="F:diguanylate cyclase activity"/>
    <property type="evidence" value="ECO:0007669"/>
    <property type="project" value="UniProtKB-EC"/>
</dbReference>
<dbReference type="AlphaFoldDB" id="A0A2C8F806"/>
<keyword evidence="5" id="KW-1185">Reference proteome</keyword>
<sequence length="615" mass="68358">MVKRDNTTVDHFDTIGILYKGSGSEDSVHTYSYAESSNDGSSLSFRSSMCHNGAIHGTVKPKGPMPARFKSLPLHPMPKRRGAGFPDLLSSAREKRTFSVPVPVADGTYRAFNLNTLRSSNGDMDTNIQEHLNNDIIHVQDDDIVENDLMDIVAQNDKVIIVHNADGPIGWTTVHESLLNSTAAPLTRAKDYLIDNRHVVLSLTRSVYGAHKELFSQQRSVVLVIDDQGELLGTITDRDISRLIEKGCDIWNTELANEVKPSHVLTENKPISLNDLDMVASYAERPVPIISSAGSLMGIADIKKMRRYLNSAAEITQENSTEAAPMNPISLSESMILDAVLSDTLRTGIVGTDEFLNIIYFNEAILDFIQKPELLRLGSKIWAVTDSCAISQQSLNAMLDTVKEDGEQIFANWITINEGKRYIQCRLSTVKQRAHTAGFVLSVQDITAQRNAEEAIRKLAYQDRLTQLPNRLLFEERLSLEAKRSERNGSQFAIMMLDLDGFKAVNDDYGHSAGDQLLQIMGERLLNSIRGSDTVARFGGDEFVFILPDVSNPQDVETIAEKIQDIIHKPCEINGTVFHVGASIGYSIYPDDAEDPKALLDLADTRMYKNKRENC</sequence>
<dbReference type="PANTHER" id="PTHR46663">
    <property type="entry name" value="DIGUANYLATE CYCLASE DGCT-RELATED"/>
    <property type="match status" value="1"/>
</dbReference>
<evidence type="ECO:0000259" key="3">
    <source>
        <dbReference type="PROSITE" id="PS51371"/>
    </source>
</evidence>
<dbReference type="FunFam" id="3.30.70.270:FF:000001">
    <property type="entry name" value="Diguanylate cyclase domain protein"/>
    <property type="match status" value="1"/>
</dbReference>
<keyword evidence="4" id="KW-0548">Nucleotidyltransferase</keyword>
<dbReference type="SUPFAM" id="SSF55073">
    <property type="entry name" value="Nucleotide cyclase"/>
    <property type="match status" value="1"/>
</dbReference>
<dbReference type="PROSITE" id="PS50887">
    <property type="entry name" value="GGDEF"/>
    <property type="match status" value="1"/>
</dbReference>
<name>A0A2C8F806_9BACT</name>
<evidence type="ECO:0000259" key="2">
    <source>
        <dbReference type="PROSITE" id="PS50887"/>
    </source>
</evidence>
<feature type="domain" description="GGDEF" evidence="2">
    <location>
        <begin position="490"/>
        <end position="615"/>
    </location>
</feature>
<dbReference type="Proteomes" id="UP000219215">
    <property type="component" value="Chromosome DPRO"/>
</dbReference>
<keyword evidence="4" id="KW-0808">Transferase</keyword>
<dbReference type="SUPFAM" id="SSF55785">
    <property type="entry name" value="PYP-like sensor domain (PAS domain)"/>
    <property type="match status" value="1"/>
</dbReference>
<dbReference type="Pfam" id="PF00990">
    <property type="entry name" value="GGDEF"/>
    <property type="match status" value="1"/>
</dbReference>
<gene>
    <name evidence="4" type="ORF">DPRO_1376</name>
</gene>
<evidence type="ECO:0000313" key="5">
    <source>
        <dbReference type="Proteomes" id="UP000219215"/>
    </source>
</evidence>
<dbReference type="EMBL" id="LT907975">
    <property type="protein sequence ID" value="SOB58269.1"/>
    <property type="molecule type" value="Genomic_DNA"/>
</dbReference>
<dbReference type="InterPro" id="IPR035965">
    <property type="entry name" value="PAS-like_dom_sf"/>
</dbReference>
<organism evidence="4 5">
    <name type="scientific">Pseudodesulfovibrio profundus</name>
    <dbReference type="NCBI Taxonomy" id="57320"/>
    <lineage>
        <taxon>Bacteria</taxon>
        <taxon>Pseudomonadati</taxon>
        <taxon>Thermodesulfobacteriota</taxon>
        <taxon>Desulfovibrionia</taxon>
        <taxon>Desulfovibrionales</taxon>
        <taxon>Desulfovibrionaceae</taxon>
    </lineage>
</organism>
<evidence type="ECO:0000256" key="1">
    <source>
        <dbReference type="PROSITE-ProRule" id="PRU00703"/>
    </source>
</evidence>
<dbReference type="InterPro" id="IPR052163">
    <property type="entry name" value="DGC-Regulatory_Protein"/>
</dbReference>
<keyword evidence="1" id="KW-0129">CBS domain</keyword>
<dbReference type="NCBIfam" id="TIGR00254">
    <property type="entry name" value="GGDEF"/>
    <property type="match status" value="1"/>
</dbReference>
<dbReference type="Gene3D" id="3.10.580.10">
    <property type="entry name" value="CBS-domain"/>
    <property type="match status" value="1"/>
</dbReference>
<dbReference type="EC" id="2.7.7.65" evidence="4"/>
<accession>A0A2C8F806</accession>
<reference evidence="5" key="1">
    <citation type="submission" date="2017-09" db="EMBL/GenBank/DDBJ databases">
        <authorList>
            <person name="Regsiter A."/>
            <person name="William W."/>
        </authorList>
    </citation>
    <scope>NUCLEOTIDE SEQUENCE [LARGE SCALE GENOMIC DNA]</scope>
    <source>
        <strain evidence="5">500-1</strain>
    </source>
</reference>
<proteinExistence type="predicted"/>
<dbReference type="Gene3D" id="3.30.450.20">
    <property type="entry name" value="PAS domain"/>
    <property type="match status" value="1"/>
</dbReference>
<dbReference type="CDD" id="cd01949">
    <property type="entry name" value="GGDEF"/>
    <property type="match status" value="1"/>
</dbReference>
<dbReference type="InterPro" id="IPR046342">
    <property type="entry name" value="CBS_dom_sf"/>
</dbReference>